<evidence type="ECO:0000256" key="2">
    <source>
        <dbReference type="ARBA" id="ARBA00022617"/>
    </source>
</evidence>
<dbReference type="CDD" id="cd20625">
    <property type="entry name" value="CYP164-like"/>
    <property type="match status" value="1"/>
</dbReference>
<evidence type="ECO:0000313" key="7">
    <source>
        <dbReference type="EMBL" id="KFE67682.1"/>
    </source>
</evidence>
<protein>
    <submittedName>
        <fullName evidence="7">Putative cytochrome P450 hydroxylase</fullName>
    </submittedName>
</protein>
<dbReference type="PRINTS" id="PR00385">
    <property type="entry name" value="P450"/>
</dbReference>
<evidence type="ECO:0000256" key="1">
    <source>
        <dbReference type="ARBA" id="ARBA00010617"/>
    </source>
</evidence>
<dbReference type="RefSeq" id="WP_044190502.1">
    <property type="nucleotide sequence ID" value="NZ_JMCB01000007.1"/>
</dbReference>
<dbReference type="PANTHER" id="PTHR46696:SF3">
    <property type="entry name" value="PULCHERRIMINIC ACID SYNTHASE"/>
    <property type="match status" value="1"/>
</dbReference>
<accession>A0A085WJ19</accession>
<dbReference type="InterPro" id="IPR001128">
    <property type="entry name" value="Cyt_P450"/>
</dbReference>
<dbReference type="SUPFAM" id="SSF48264">
    <property type="entry name" value="Cytochrome P450"/>
    <property type="match status" value="1"/>
</dbReference>
<dbReference type="GO" id="GO:0004497">
    <property type="term" value="F:monooxygenase activity"/>
    <property type="evidence" value="ECO:0007669"/>
    <property type="project" value="UniProtKB-KW"/>
</dbReference>
<evidence type="ECO:0000256" key="4">
    <source>
        <dbReference type="ARBA" id="ARBA00023002"/>
    </source>
</evidence>
<dbReference type="Pfam" id="PF00067">
    <property type="entry name" value="p450"/>
    <property type="match status" value="1"/>
</dbReference>
<dbReference type="PANTHER" id="PTHR46696">
    <property type="entry name" value="P450, PUTATIVE (EUROFUNG)-RELATED"/>
    <property type="match status" value="1"/>
</dbReference>
<proteinExistence type="inferred from homology"/>
<keyword evidence="5" id="KW-0408">Iron</keyword>
<keyword evidence="4" id="KW-0560">Oxidoreductase</keyword>
<evidence type="ECO:0000256" key="3">
    <source>
        <dbReference type="ARBA" id="ARBA00022723"/>
    </source>
</evidence>
<evidence type="ECO:0000313" key="8">
    <source>
        <dbReference type="Proteomes" id="UP000028725"/>
    </source>
</evidence>
<dbReference type="InterPro" id="IPR036396">
    <property type="entry name" value="Cyt_P450_sf"/>
</dbReference>
<keyword evidence="3" id="KW-0479">Metal-binding</keyword>
<dbReference type="OrthoDB" id="4511384at2"/>
<dbReference type="InterPro" id="IPR002397">
    <property type="entry name" value="Cyt_P450_B"/>
</dbReference>
<dbReference type="GO" id="GO:0016705">
    <property type="term" value="F:oxidoreductase activity, acting on paired donors, with incorporation or reduction of molecular oxygen"/>
    <property type="evidence" value="ECO:0007669"/>
    <property type="project" value="InterPro"/>
</dbReference>
<gene>
    <name evidence="7" type="ORF">DB31_8165</name>
</gene>
<dbReference type="AlphaFoldDB" id="A0A085WJ19"/>
<dbReference type="FunFam" id="1.10.630.10:FF:000018">
    <property type="entry name" value="Cytochrome P450 monooxygenase"/>
    <property type="match status" value="1"/>
</dbReference>
<evidence type="ECO:0000256" key="6">
    <source>
        <dbReference type="ARBA" id="ARBA00023033"/>
    </source>
</evidence>
<comment type="similarity">
    <text evidence="1">Belongs to the cytochrome P450 family.</text>
</comment>
<dbReference type="EMBL" id="JMCB01000007">
    <property type="protein sequence ID" value="KFE67682.1"/>
    <property type="molecule type" value="Genomic_DNA"/>
</dbReference>
<dbReference type="GO" id="GO:0020037">
    <property type="term" value="F:heme binding"/>
    <property type="evidence" value="ECO:0007669"/>
    <property type="project" value="InterPro"/>
</dbReference>
<evidence type="ECO:0000256" key="5">
    <source>
        <dbReference type="ARBA" id="ARBA00023004"/>
    </source>
</evidence>
<keyword evidence="8" id="KW-1185">Reference proteome</keyword>
<dbReference type="STRING" id="394096.DB31_8165"/>
<organism evidence="7 8">
    <name type="scientific">Hyalangium minutum</name>
    <dbReference type="NCBI Taxonomy" id="394096"/>
    <lineage>
        <taxon>Bacteria</taxon>
        <taxon>Pseudomonadati</taxon>
        <taxon>Myxococcota</taxon>
        <taxon>Myxococcia</taxon>
        <taxon>Myxococcales</taxon>
        <taxon>Cystobacterineae</taxon>
        <taxon>Archangiaceae</taxon>
        <taxon>Hyalangium</taxon>
    </lineage>
</organism>
<keyword evidence="6" id="KW-0503">Monooxygenase</keyword>
<dbReference type="PATRIC" id="fig|394096.3.peg.4205"/>
<dbReference type="PRINTS" id="PR00359">
    <property type="entry name" value="BP450"/>
</dbReference>
<reference evidence="7 8" key="1">
    <citation type="submission" date="2014-04" db="EMBL/GenBank/DDBJ databases">
        <title>Genome assembly of Hyalangium minutum DSM 14724.</title>
        <authorList>
            <person name="Sharma G."/>
            <person name="Subramanian S."/>
        </authorList>
    </citation>
    <scope>NUCLEOTIDE SEQUENCE [LARGE SCALE GENOMIC DNA]</scope>
    <source>
        <strain evidence="7 8">DSM 14724</strain>
    </source>
</reference>
<keyword evidence="2" id="KW-0349">Heme</keyword>
<sequence length="410" mass="46542">MTTLAAGLDVNVVSPQNLLDPNPLYRYLRESEPVHWSEPMQSWFITRHEDVAACFRDPRLSAARTQLFYAHQLRGVGLEKVKDQIYNAERQMLMKDGPEHARLRRNANPGFTLQAIDGWRPEVRKAADALLERVQARGRMELVADYSELLPSQVIMEFFAIPARDQRDFLEWCSDNSRLFAASTGADMQELAVRSNTAIVKLMQYLGKAVQERRANPGRDMLSTMVHAQEEGKLDEGELIANAILILTAGHITTVDQLSNGVHMLLTHPEQLRKLRENPGLMKSTVEEVLRFCPAVPFIHRIAAEDFELRGRKIQKGQLVFLGMAAANRDPAVFPDPERFDITRQNNKHLSFAFGPHMCLGAPLARVELEIGFTALLERMPGLRLDEEQPPRIKCNSLVFRGFDSLPVRW</sequence>
<dbReference type="GO" id="GO:0005506">
    <property type="term" value="F:iron ion binding"/>
    <property type="evidence" value="ECO:0007669"/>
    <property type="project" value="InterPro"/>
</dbReference>
<dbReference type="Proteomes" id="UP000028725">
    <property type="component" value="Unassembled WGS sequence"/>
</dbReference>
<dbReference type="Gene3D" id="1.10.630.10">
    <property type="entry name" value="Cytochrome P450"/>
    <property type="match status" value="1"/>
</dbReference>
<comment type="caution">
    <text evidence="7">The sequence shown here is derived from an EMBL/GenBank/DDBJ whole genome shotgun (WGS) entry which is preliminary data.</text>
</comment>
<name>A0A085WJ19_9BACT</name>